<accession>A0AAV3RM77</accession>
<proteinExistence type="predicted"/>
<sequence>MPSYFYTEYIGIENRIVIHTYFGVWVETYSTFSVTLSLNVLSDIREALVYATALRGTNTNAELVDACQLLKLFDNIQEDEEMQVDSVRLNHTESQFDDHAWKFRNMRYFHGPGSGHDLQPHYSEVHLGRLS</sequence>
<protein>
    <submittedName>
        <fullName evidence="1">Uncharacterized protein</fullName>
    </submittedName>
</protein>
<keyword evidence="2" id="KW-1185">Reference proteome</keyword>
<comment type="caution">
    <text evidence="1">The sequence shown here is derived from an EMBL/GenBank/DDBJ whole genome shotgun (WGS) entry which is preliminary data.</text>
</comment>
<reference evidence="1 2" key="1">
    <citation type="submission" date="2024-01" db="EMBL/GenBank/DDBJ databases">
        <title>The complete chloroplast genome sequence of Lithospermum erythrorhizon: insights into the phylogenetic relationship among Boraginaceae species and the maternal lineages of purple gromwells.</title>
        <authorList>
            <person name="Okada T."/>
            <person name="Watanabe K."/>
        </authorList>
    </citation>
    <scope>NUCLEOTIDE SEQUENCE [LARGE SCALE GENOMIC DNA]</scope>
</reference>
<dbReference type="AlphaFoldDB" id="A0AAV3RM77"/>
<dbReference type="Proteomes" id="UP001454036">
    <property type="component" value="Unassembled WGS sequence"/>
</dbReference>
<name>A0AAV3RM77_LITER</name>
<evidence type="ECO:0000313" key="2">
    <source>
        <dbReference type="Proteomes" id="UP001454036"/>
    </source>
</evidence>
<evidence type="ECO:0000313" key="1">
    <source>
        <dbReference type="EMBL" id="GAA0176446.1"/>
    </source>
</evidence>
<gene>
    <name evidence="1" type="ORF">LIER_42078</name>
</gene>
<dbReference type="EMBL" id="BAABME010028012">
    <property type="protein sequence ID" value="GAA0176446.1"/>
    <property type="molecule type" value="Genomic_DNA"/>
</dbReference>
<organism evidence="1 2">
    <name type="scientific">Lithospermum erythrorhizon</name>
    <name type="common">Purple gromwell</name>
    <name type="synonym">Lithospermum officinale var. erythrorhizon</name>
    <dbReference type="NCBI Taxonomy" id="34254"/>
    <lineage>
        <taxon>Eukaryota</taxon>
        <taxon>Viridiplantae</taxon>
        <taxon>Streptophyta</taxon>
        <taxon>Embryophyta</taxon>
        <taxon>Tracheophyta</taxon>
        <taxon>Spermatophyta</taxon>
        <taxon>Magnoliopsida</taxon>
        <taxon>eudicotyledons</taxon>
        <taxon>Gunneridae</taxon>
        <taxon>Pentapetalae</taxon>
        <taxon>asterids</taxon>
        <taxon>lamiids</taxon>
        <taxon>Boraginales</taxon>
        <taxon>Boraginaceae</taxon>
        <taxon>Boraginoideae</taxon>
        <taxon>Lithospermeae</taxon>
        <taxon>Lithospermum</taxon>
    </lineage>
</organism>